<evidence type="ECO:0000313" key="2">
    <source>
        <dbReference type="EMBL" id="CAG8959092.1"/>
    </source>
</evidence>
<sequence length="105" mass="11762">MDALDQDKRGLHSWQIRSSEHSENTLVRSLLMTVDQQSQINFRGINHRDEETHAMAMSVPSTSPNDGALASVDRSVSILPAHKVLKDYTLENETSSGINQRKEDS</sequence>
<dbReference type="Proteomes" id="UP000696280">
    <property type="component" value="Unassembled WGS sequence"/>
</dbReference>
<name>A0A9N9PYW1_9HELO</name>
<keyword evidence="3" id="KW-1185">Reference proteome</keyword>
<feature type="compositionally biased region" description="Basic and acidic residues" evidence="1">
    <location>
        <begin position="1"/>
        <end position="10"/>
    </location>
</feature>
<organism evidence="2 3">
    <name type="scientific">Hymenoscyphus fraxineus</name>
    <dbReference type="NCBI Taxonomy" id="746836"/>
    <lineage>
        <taxon>Eukaryota</taxon>
        <taxon>Fungi</taxon>
        <taxon>Dikarya</taxon>
        <taxon>Ascomycota</taxon>
        <taxon>Pezizomycotina</taxon>
        <taxon>Leotiomycetes</taxon>
        <taxon>Helotiales</taxon>
        <taxon>Helotiaceae</taxon>
        <taxon>Hymenoscyphus</taxon>
    </lineage>
</organism>
<accession>A0A9N9PYW1</accession>
<dbReference type="AlphaFoldDB" id="A0A9N9PYW1"/>
<protein>
    <submittedName>
        <fullName evidence="2">Uncharacterized protein</fullName>
    </submittedName>
</protein>
<evidence type="ECO:0000313" key="3">
    <source>
        <dbReference type="Proteomes" id="UP000696280"/>
    </source>
</evidence>
<dbReference type="EMBL" id="CAJVRL010000088">
    <property type="protein sequence ID" value="CAG8959092.1"/>
    <property type="molecule type" value="Genomic_DNA"/>
</dbReference>
<feature type="region of interest" description="Disordered" evidence="1">
    <location>
        <begin position="1"/>
        <end position="22"/>
    </location>
</feature>
<gene>
    <name evidence="2" type="ORF">HYFRA_00012873</name>
</gene>
<comment type="caution">
    <text evidence="2">The sequence shown here is derived from an EMBL/GenBank/DDBJ whole genome shotgun (WGS) entry which is preliminary data.</text>
</comment>
<evidence type="ECO:0000256" key="1">
    <source>
        <dbReference type="SAM" id="MobiDB-lite"/>
    </source>
</evidence>
<reference evidence="2" key="1">
    <citation type="submission" date="2021-07" db="EMBL/GenBank/DDBJ databases">
        <authorList>
            <person name="Durling M."/>
        </authorList>
    </citation>
    <scope>NUCLEOTIDE SEQUENCE</scope>
</reference>
<proteinExistence type="predicted"/>